<proteinExistence type="predicted"/>
<evidence type="ECO:0000313" key="2">
    <source>
        <dbReference type="Proteomes" id="UP001497535"/>
    </source>
</evidence>
<reference evidence="1" key="1">
    <citation type="submission" date="2023-11" db="EMBL/GenBank/DDBJ databases">
        <authorList>
            <person name="Poullet M."/>
        </authorList>
    </citation>
    <scope>NUCLEOTIDE SEQUENCE</scope>
    <source>
        <strain evidence="1">E1834</strain>
    </source>
</reference>
<keyword evidence="2" id="KW-1185">Reference proteome</keyword>
<dbReference type="Proteomes" id="UP001497535">
    <property type="component" value="Unassembled WGS sequence"/>
</dbReference>
<gene>
    <name evidence="1" type="ORF">MENTE1834_LOCUS46500</name>
</gene>
<protein>
    <submittedName>
        <fullName evidence="1">Uncharacterized protein</fullName>
    </submittedName>
</protein>
<sequence>MFHRQTPIESQFQSRILNNLNAEIASGAISNISEAIEWIHFTYFYIRLRKNPLQYGVDWKELRRDSQLNAYLSDFCHSAARRLDGNRMIRYDPM</sequence>
<accession>A0ACB1B5B9</accession>
<name>A0ACB1B5B9_MELEN</name>
<dbReference type="EMBL" id="CAVMJV010000169">
    <property type="protein sequence ID" value="CAK5119416.1"/>
    <property type="molecule type" value="Genomic_DNA"/>
</dbReference>
<evidence type="ECO:0000313" key="1">
    <source>
        <dbReference type="EMBL" id="CAK5119416.1"/>
    </source>
</evidence>
<organism evidence="1 2">
    <name type="scientific">Meloidogyne enterolobii</name>
    <name type="common">Root-knot nematode worm</name>
    <name type="synonym">Meloidogyne mayaguensis</name>
    <dbReference type="NCBI Taxonomy" id="390850"/>
    <lineage>
        <taxon>Eukaryota</taxon>
        <taxon>Metazoa</taxon>
        <taxon>Ecdysozoa</taxon>
        <taxon>Nematoda</taxon>
        <taxon>Chromadorea</taxon>
        <taxon>Rhabditida</taxon>
        <taxon>Tylenchina</taxon>
        <taxon>Tylenchomorpha</taxon>
        <taxon>Tylenchoidea</taxon>
        <taxon>Meloidogynidae</taxon>
        <taxon>Meloidogyninae</taxon>
        <taxon>Meloidogyne</taxon>
    </lineage>
</organism>
<comment type="caution">
    <text evidence="1">The sequence shown here is derived from an EMBL/GenBank/DDBJ whole genome shotgun (WGS) entry which is preliminary data.</text>
</comment>